<keyword evidence="3" id="KW-1185">Reference proteome</keyword>
<dbReference type="Proteomes" id="UP001054821">
    <property type="component" value="Chromosome 1"/>
</dbReference>
<dbReference type="InterPro" id="IPR002156">
    <property type="entry name" value="RNaseH_domain"/>
</dbReference>
<protein>
    <recommendedName>
        <fullName evidence="1">RNase H type-1 domain-containing protein</fullName>
    </recommendedName>
</protein>
<organism evidence="2 3">
    <name type="scientific">Prunus dulcis</name>
    <name type="common">Almond</name>
    <name type="synonym">Amygdalus dulcis</name>
    <dbReference type="NCBI Taxonomy" id="3755"/>
    <lineage>
        <taxon>Eukaryota</taxon>
        <taxon>Viridiplantae</taxon>
        <taxon>Streptophyta</taxon>
        <taxon>Embryophyta</taxon>
        <taxon>Tracheophyta</taxon>
        <taxon>Spermatophyta</taxon>
        <taxon>Magnoliopsida</taxon>
        <taxon>eudicotyledons</taxon>
        <taxon>Gunneridae</taxon>
        <taxon>Pentapetalae</taxon>
        <taxon>rosids</taxon>
        <taxon>fabids</taxon>
        <taxon>Rosales</taxon>
        <taxon>Rosaceae</taxon>
        <taxon>Amygdaloideae</taxon>
        <taxon>Amygdaleae</taxon>
        <taxon>Prunus</taxon>
    </lineage>
</organism>
<evidence type="ECO:0000259" key="1">
    <source>
        <dbReference type="Pfam" id="PF13456"/>
    </source>
</evidence>
<feature type="domain" description="RNase H type-1" evidence="1">
    <location>
        <begin position="5"/>
        <end position="83"/>
    </location>
</feature>
<name>A0AAD5F1B8_PRUDU</name>
<dbReference type="InterPro" id="IPR052929">
    <property type="entry name" value="RNase_H-like_EbsB-rel"/>
</dbReference>
<dbReference type="PANTHER" id="PTHR47074:SF73">
    <property type="entry name" value="OS04G0448401 PROTEIN"/>
    <property type="match status" value="1"/>
</dbReference>
<dbReference type="InterPro" id="IPR012337">
    <property type="entry name" value="RNaseH-like_sf"/>
</dbReference>
<dbReference type="CDD" id="cd06222">
    <property type="entry name" value="RNase_H_like"/>
    <property type="match status" value="1"/>
</dbReference>
<dbReference type="SUPFAM" id="SSF53098">
    <property type="entry name" value="Ribonuclease H-like"/>
    <property type="match status" value="1"/>
</dbReference>
<reference evidence="2 3" key="1">
    <citation type="journal article" date="2022" name="G3 (Bethesda)">
        <title>Whole-genome sequence and methylome profiling of the almond [Prunus dulcis (Mill.) D.A. Webb] cultivar 'Nonpareil'.</title>
        <authorList>
            <person name="D'Amico-Willman K.M."/>
            <person name="Ouma W.Z."/>
            <person name="Meulia T."/>
            <person name="Sideli G.M."/>
            <person name="Gradziel T.M."/>
            <person name="Fresnedo-Ramirez J."/>
        </authorList>
    </citation>
    <scope>NUCLEOTIDE SEQUENCE [LARGE SCALE GENOMIC DNA]</scope>
    <source>
        <strain evidence="2">Clone GOH B32 T37-40</strain>
    </source>
</reference>
<dbReference type="InterPro" id="IPR044730">
    <property type="entry name" value="RNase_H-like_dom_plant"/>
</dbReference>
<evidence type="ECO:0000313" key="3">
    <source>
        <dbReference type="Proteomes" id="UP001054821"/>
    </source>
</evidence>
<dbReference type="AlphaFoldDB" id="A0AAD5F1B8"/>
<proteinExistence type="predicted"/>
<evidence type="ECO:0000313" key="2">
    <source>
        <dbReference type="EMBL" id="KAI5350267.1"/>
    </source>
</evidence>
<dbReference type="Gene3D" id="3.30.420.10">
    <property type="entry name" value="Ribonuclease H-like superfamily/Ribonuclease H"/>
    <property type="match status" value="1"/>
</dbReference>
<accession>A0AAD5F1B8</accession>
<sequence>MVKINVNAAWKSSSCCAGAGIVARNANGQYLGAKAIPFLADSASMAEAQAAVEWCRFAIERSFSKVCFDSDSREVVQCINGNIRRGRWNEIFYLNLTLLLVHRNT</sequence>
<dbReference type="GO" id="GO:0003676">
    <property type="term" value="F:nucleic acid binding"/>
    <property type="evidence" value="ECO:0007669"/>
    <property type="project" value="InterPro"/>
</dbReference>
<dbReference type="Pfam" id="PF13456">
    <property type="entry name" value="RVT_3"/>
    <property type="match status" value="1"/>
</dbReference>
<comment type="caution">
    <text evidence="2">The sequence shown here is derived from an EMBL/GenBank/DDBJ whole genome shotgun (WGS) entry which is preliminary data.</text>
</comment>
<dbReference type="PANTHER" id="PTHR47074">
    <property type="entry name" value="BNAC02G40300D PROTEIN"/>
    <property type="match status" value="1"/>
</dbReference>
<gene>
    <name evidence="2" type="ORF">L3X38_003158</name>
</gene>
<dbReference type="GO" id="GO:0004523">
    <property type="term" value="F:RNA-DNA hybrid ribonuclease activity"/>
    <property type="evidence" value="ECO:0007669"/>
    <property type="project" value="InterPro"/>
</dbReference>
<dbReference type="InterPro" id="IPR036397">
    <property type="entry name" value="RNaseH_sf"/>
</dbReference>
<dbReference type="EMBL" id="JAJFAZ020000001">
    <property type="protein sequence ID" value="KAI5350267.1"/>
    <property type="molecule type" value="Genomic_DNA"/>
</dbReference>